<feature type="domain" description="LITAF" evidence="9">
    <location>
        <begin position="34"/>
        <end position="122"/>
    </location>
</feature>
<dbReference type="InterPro" id="IPR006629">
    <property type="entry name" value="LITAF"/>
</dbReference>
<gene>
    <name evidence="10" type="ORF">UJA718_LOCUS2926</name>
</gene>
<dbReference type="GO" id="GO:0098574">
    <property type="term" value="C:cytoplasmic side of lysosomal membrane"/>
    <property type="evidence" value="ECO:0007669"/>
    <property type="project" value="TreeGrafter"/>
</dbReference>
<dbReference type="Pfam" id="PF10601">
    <property type="entry name" value="zf-LITAF-like"/>
    <property type="match status" value="1"/>
</dbReference>
<dbReference type="PROSITE" id="PS51837">
    <property type="entry name" value="LITAF"/>
    <property type="match status" value="1"/>
</dbReference>
<dbReference type="GO" id="GO:0005634">
    <property type="term" value="C:nucleus"/>
    <property type="evidence" value="ECO:0007669"/>
    <property type="project" value="TreeGrafter"/>
</dbReference>
<organism evidence="10 11">
    <name type="scientific">Rotaria socialis</name>
    <dbReference type="NCBI Taxonomy" id="392032"/>
    <lineage>
        <taxon>Eukaryota</taxon>
        <taxon>Metazoa</taxon>
        <taxon>Spiralia</taxon>
        <taxon>Gnathifera</taxon>
        <taxon>Rotifera</taxon>
        <taxon>Eurotatoria</taxon>
        <taxon>Bdelloidea</taxon>
        <taxon>Philodinida</taxon>
        <taxon>Philodinidae</taxon>
        <taxon>Rotaria</taxon>
    </lineage>
</organism>
<evidence type="ECO:0000256" key="1">
    <source>
        <dbReference type="ARBA" id="ARBA00004414"/>
    </source>
</evidence>
<dbReference type="GO" id="GO:0098560">
    <property type="term" value="C:cytoplasmic side of late endosome membrane"/>
    <property type="evidence" value="ECO:0007669"/>
    <property type="project" value="TreeGrafter"/>
</dbReference>
<reference evidence="10" key="1">
    <citation type="submission" date="2021-02" db="EMBL/GenBank/DDBJ databases">
        <authorList>
            <person name="Nowell W R."/>
        </authorList>
    </citation>
    <scope>NUCLEOTIDE SEQUENCE</scope>
</reference>
<keyword evidence="5" id="KW-0479">Metal-binding</keyword>
<evidence type="ECO:0000313" key="11">
    <source>
        <dbReference type="Proteomes" id="UP000663873"/>
    </source>
</evidence>
<dbReference type="SUPFAM" id="SSF53474">
    <property type="entry name" value="alpha/beta-Hydrolases"/>
    <property type="match status" value="1"/>
</dbReference>
<dbReference type="InterPro" id="IPR037519">
    <property type="entry name" value="LITAF_fam"/>
</dbReference>
<evidence type="ECO:0000313" key="10">
    <source>
        <dbReference type="EMBL" id="CAF4141546.1"/>
    </source>
</evidence>
<dbReference type="Pfam" id="PF02129">
    <property type="entry name" value="Peptidase_S15"/>
    <property type="match status" value="1"/>
</dbReference>
<name>A0A819XTJ2_9BILA</name>
<evidence type="ECO:0000259" key="9">
    <source>
        <dbReference type="PROSITE" id="PS51837"/>
    </source>
</evidence>
<evidence type="ECO:0000256" key="3">
    <source>
        <dbReference type="ARBA" id="ARBA00004630"/>
    </source>
</evidence>
<dbReference type="InterPro" id="IPR000383">
    <property type="entry name" value="Xaa-Pro-like_dom"/>
</dbReference>
<keyword evidence="8" id="KW-0812">Transmembrane</keyword>
<dbReference type="PANTHER" id="PTHR23292:SF45">
    <property type="entry name" value="LIPOPOLYSACCHARIDE-INDUCED TUMOR NECROSIS FACTOR-ALPHA FACTOR HOMOLOG"/>
    <property type="match status" value="1"/>
</dbReference>
<dbReference type="InterPro" id="IPR029058">
    <property type="entry name" value="AB_hydrolase_fold"/>
</dbReference>
<evidence type="ECO:0000256" key="2">
    <source>
        <dbReference type="ARBA" id="ARBA00004481"/>
    </source>
</evidence>
<sequence length="271" mass="30038">MSSSPYINGKSSPYMALNTPNVPNAPQTEHTAVQQSVASVPPTGVFSEQPIKCVCFQCGATILARATKENGILTWLLCGGLLLIGCWCGCCLIPFCVDSVKVALVDIRGTGASEGVLIEYEYTSQELNDCEHVIELLAAHPRSNGRVGMYGLSWSAFNSLMMATLRRPPALHAVFAAHGSDDLYNNDVHYGDGILHQDEYILSVDHENALPASPDYLINEQWANERFTRRPWIDIYLEHQLNDKLWQNHSIKYSYDNLTVPVYLLAGLYDA</sequence>
<evidence type="ECO:0000256" key="6">
    <source>
        <dbReference type="ARBA" id="ARBA00022833"/>
    </source>
</evidence>
<dbReference type="Gene3D" id="1.10.3020.10">
    <property type="entry name" value="alpha-amino acid ester hydrolase ( Helical cap domain)"/>
    <property type="match status" value="1"/>
</dbReference>
<evidence type="ECO:0000256" key="4">
    <source>
        <dbReference type="ARBA" id="ARBA00005975"/>
    </source>
</evidence>
<evidence type="ECO:0000256" key="5">
    <source>
        <dbReference type="ARBA" id="ARBA00022723"/>
    </source>
</evidence>
<dbReference type="EMBL" id="CAJOBP010000208">
    <property type="protein sequence ID" value="CAF4141546.1"/>
    <property type="molecule type" value="Genomic_DNA"/>
</dbReference>
<accession>A0A819XTJ2</accession>
<dbReference type="AlphaFoldDB" id="A0A819XTJ2"/>
<dbReference type="Proteomes" id="UP000663873">
    <property type="component" value="Unassembled WGS sequence"/>
</dbReference>
<evidence type="ECO:0000256" key="7">
    <source>
        <dbReference type="ARBA" id="ARBA00023136"/>
    </source>
</evidence>
<comment type="similarity">
    <text evidence="4">Belongs to the CDIP1/LITAF family.</text>
</comment>
<dbReference type="GO" id="GO:0008270">
    <property type="term" value="F:zinc ion binding"/>
    <property type="evidence" value="ECO:0007669"/>
    <property type="project" value="TreeGrafter"/>
</dbReference>
<dbReference type="GO" id="GO:0016787">
    <property type="term" value="F:hydrolase activity"/>
    <property type="evidence" value="ECO:0007669"/>
    <property type="project" value="InterPro"/>
</dbReference>
<dbReference type="PANTHER" id="PTHR23292">
    <property type="entry name" value="LIPOPOLYSACCHARIDE-INDUCED TUMOR NECROSIS FACTOR-ALPHA FACTOR"/>
    <property type="match status" value="1"/>
</dbReference>
<evidence type="ECO:0000256" key="8">
    <source>
        <dbReference type="SAM" id="Phobius"/>
    </source>
</evidence>
<proteinExistence type="inferred from homology"/>
<feature type="transmembrane region" description="Helical" evidence="8">
    <location>
        <begin position="72"/>
        <end position="95"/>
    </location>
</feature>
<keyword evidence="6" id="KW-0862">Zinc</keyword>
<keyword evidence="8" id="KW-1133">Transmembrane helix</keyword>
<keyword evidence="7 8" id="KW-0472">Membrane</keyword>
<comment type="subcellular location">
    <subcellularLocation>
        <location evidence="2">Endosome membrane</location>
        <topology evidence="2">Peripheral membrane protein</topology>
    </subcellularLocation>
    <subcellularLocation>
        <location evidence="1">Late endosome membrane</location>
    </subcellularLocation>
    <subcellularLocation>
        <location evidence="3">Lysosome membrane</location>
        <topology evidence="3">Peripheral membrane protein</topology>
        <orientation evidence="3">Cytoplasmic side</orientation>
    </subcellularLocation>
</comment>
<protein>
    <recommendedName>
        <fullName evidence="9">LITAF domain-containing protein</fullName>
    </recommendedName>
</protein>
<keyword evidence="11" id="KW-1185">Reference proteome</keyword>
<comment type="caution">
    <text evidence="10">The sequence shown here is derived from an EMBL/GenBank/DDBJ whole genome shotgun (WGS) entry which is preliminary data.</text>
</comment>
<dbReference type="Gene3D" id="3.40.50.1820">
    <property type="entry name" value="alpha/beta hydrolase"/>
    <property type="match status" value="1"/>
</dbReference>